<name>A0A8J3RWP4_9ACTN</name>
<dbReference type="AlphaFoldDB" id="A0A8J3RWP4"/>
<sequence length="55" mass="6193">MLKLTVSQLPNGRERVSLTLSLPLPRDRVLRDLWIIILVIATICMPVQTGIVILL</sequence>
<keyword evidence="1" id="KW-0812">Transmembrane</keyword>
<comment type="caution">
    <text evidence="2">The sequence shown here is derived from an EMBL/GenBank/DDBJ whole genome shotgun (WGS) entry which is preliminary data.</text>
</comment>
<feature type="transmembrane region" description="Helical" evidence="1">
    <location>
        <begin position="33"/>
        <end position="54"/>
    </location>
</feature>
<proteinExistence type="predicted"/>
<gene>
    <name evidence="2" type="ORF">Plo01_73330</name>
</gene>
<evidence type="ECO:0000313" key="2">
    <source>
        <dbReference type="EMBL" id="GIH80904.1"/>
    </source>
</evidence>
<keyword evidence="1" id="KW-0472">Membrane</keyword>
<evidence type="ECO:0000256" key="1">
    <source>
        <dbReference type="SAM" id="Phobius"/>
    </source>
</evidence>
<protein>
    <submittedName>
        <fullName evidence="2">Uncharacterized protein</fullName>
    </submittedName>
</protein>
<dbReference type="EMBL" id="BOOH01000066">
    <property type="protein sequence ID" value="GIH80904.1"/>
    <property type="molecule type" value="Genomic_DNA"/>
</dbReference>
<organism evidence="2 3">
    <name type="scientific">Planobispora longispora</name>
    <dbReference type="NCBI Taxonomy" id="28887"/>
    <lineage>
        <taxon>Bacteria</taxon>
        <taxon>Bacillati</taxon>
        <taxon>Actinomycetota</taxon>
        <taxon>Actinomycetes</taxon>
        <taxon>Streptosporangiales</taxon>
        <taxon>Streptosporangiaceae</taxon>
        <taxon>Planobispora</taxon>
    </lineage>
</organism>
<keyword evidence="3" id="KW-1185">Reference proteome</keyword>
<accession>A0A8J3RWP4</accession>
<reference evidence="2 3" key="1">
    <citation type="submission" date="2021-01" db="EMBL/GenBank/DDBJ databases">
        <title>Whole genome shotgun sequence of Planobispora longispora NBRC 13918.</title>
        <authorList>
            <person name="Komaki H."/>
            <person name="Tamura T."/>
        </authorList>
    </citation>
    <scope>NUCLEOTIDE SEQUENCE [LARGE SCALE GENOMIC DNA]</scope>
    <source>
        <strain evidence="2 3">NBRC 13918</strain>
    </source>
</reference>
<keyword evidence="1" id="KW-1133">Transmembrane helix</keyword>
<dbReference type="Proteomes" id="UP000616724">
    <property type="component" value="Unassembled WGS sequence"/>
</dbReference>
<evidence type="ECO:0000313" key="3">
    <source>
        <dbReference type="Proteomes" id="UP000616724"/>
    </source>
</evidence>
<dbReference type="RefSeq" id="WP_203895318.1">
    <property type="nucleotide sequence ID" value="NZ_BOOH01000066.1"/>
</dbReference>